<reference evidence="2" key="1">
    <citation type="submission" date="2015-10" db="EMBL/GenBank/DDBJ databases">
        <authorList>
            <person name="Gilbert D.G."/>
        </authorList>
    </citation>
    <scope>NUCLEOTIDE SEQUENCE</scope>
</reference>
<evidence type="ECO:0008006" key="3">
    <source>
        <dbReference type="Google" id="ProtNLM"/>
    </source>
</evidence>
<name>A0A160TIY0_9ZZZZ</name>
<gene>
    <name evidence="2" type="ORF">MGWOODY_Smn1218</name>
</gene>
<dbReference type="AlphaFoldDB" id="A0A160TIY0"/>
<dbReference type="Pfam" id="PF10387">
    <property type="entry name" value="DUF2442"/>
    <property type="match status" value="1"/>
</dbReference>
<dbReference type="Gene3D" id="3.30.2020.40">
    <property type="entry name" value="Uncharacterised protein PF10387, DUF2442"/>
    <property type="match status" value="1"/>
</dbReference>
<feature type="region of interest" description="Disordered" evidence="1">
    <location>
        <begin position="109"/>
        <end position="139"/>
    </location>
</feature>
<evidence type="ECO:0000256" key="1">
    <source>
        <dbReference type="SAM" id="MobiDB-lite"/>
    </source>
</evidence>
<accession>A0A160TIY0</accession>
<organism evidence="2">
    <name type="scientific">hydrothermal vent metagenome</name>
    <dbReference type="NCBI Taxonomy" id="652676"/>
    <lineage>
        <taxon>unclassified sequences</taxon>
        <taxon>metagenomes</taxon>
        <taxon>ecological metagenomes</taxon>
    </lineage>
</organism>
<sequence>MAITERDLAKAEKRMAAQREAGHAVSARYDRRRSRVVVALNTGVELTFPTQLAEGLAGASPDSLAEIEISPAGLGLHWPKLDADLYVPALLQGVFGSKRWMARQLGAEGGRSRTAAKIAASRENGRKGGRPRKTMTAQA</sequence>
<dbReference type="EMBL" id="CZQE01000200">
    <property type="protein sequence ID" value="CUS44990.1"/>
    <property type="molecule type" value="Genomic_DNA"/>
</dbReference>
<dbReference type="InterPro" id="IPR018841">
    <property type="entry name" value="DUF2442"/>
</dbReference>
<proteinExistence type="predicted"/>
<evidence type="ECO:0000313" key="2">
    <source>
        <dbReference type="EMBL" id="CUS44990.1"/>
    </source>
</evidence>
<protein>
    <recommendedName>
        <fullName evidence="3">DUF2442 domain-containing protein</fullName>
    </recommendedName>
</protein>